<feature type="compositionally biased region" description="Low complexity" evidence="1">
    <location>
        <begin position="54"/>
        <end position="64"/>
    </location>
</feature>
<proteinExistence type="predicted"/>
<sequence length="400" mass="44162">MRHSELMRALAKARPDALDPVPGTRRAAEEIRQAAEDRQTGRRAWRATEDRQASRGAWRTGAAGRRGNRMGWLTAAVATAAVIGMVTVPRMLTAEAPSATVPGVVERANPEVPDRTTPGVLERAAQGALEAQASAARTAVSGKYWLVVTRSIGKHETGPKNGRFRVEMAAKYESWTPRAAGEQVLVMSRELYTRPLNVKAEAAWRRAGSPRLCARGTDCGETPGYSANRTSYAYQTLRWPMDLRGVGADKLLALPQEPAALKKRLQSYWAEYESWRKKGPKPPEGIVFPTQDRWLFEQYVGLLTESPITGGTRAALLRLVQSAPGVRPLGQITDSAGQRGVGIEYRHTWYLFSEKDGRLLSRQQIDEATGDSTSITVHDRAEWTDSMPQRPDNCAKTCIR</sequence>
<evidence type="ECO:0000313" key="2">
    <source>
        <dbReference type="EMBL" id="GAA0950312.1"/>
    </source>
</evidence>
<comment type="caution">
    <text evidence="2">The sequence shown here is derived from an EMBL/GenBank/DDBJ whole genome shotgun (WGS) entry which is preliminary data.</text>
</comment>
<evidence type="ECO:0000313" key="3">
    <source>
        <dbReference type="Proteomes" id="UP001501578"/>
    </source>
</evidence>
<feature type="region of interest" description="Disordered" evidence="1">
    <location>
        <begin position="1"/>
        <end position="64"/>
    </location>
</feature>
<reference evidence="3" key="1">
    <citation type="journal article" date="2019" name="Int. J. Syst. Evol. Microbiol.">
        <title>The Global Catalogue of Microorganisms (GCM) 10K type strain sequencing project: providing services to taxonomists for standard genome sequencing and annotation.</title>
        <authorList>
            <consortium name="The Broad Institute Genomics Platform"/>
            <consortium name="The Broad Institute Genome Sequencing Center for Infectious Disease"/>
            <person name="Wu L."/>
            <person name="Ma J."/>
        </authorList>
    </citation>
    <scope>NUCLEOTIDE SEQUENCE [LARGE SCALE GENOMIC DNA]</scope>
    <source>
        <strain evidence="3">JCM 11136</strain>
    </source>
</reference>
<dbReference type="Proteomes" id="UP001501578">
    <property type="component" value="Unassembled WGS sequence"/>
</dbReference>
<keyword evidence="3" id="KW-1185">Reference proteome</keyword>
<evidence type="ECO:0008006" key="4">
    <source>
        <dbReference type="Google" id="ProtNLM"/>
    </source>
</evidence>
<evidence type="ECO:0000256" key="1">
    <source>
        <dbReference type="SAM" id="MobiDB-lite"/>
    </source>
</evidence>
<feature type="compositionally biased region" description="Basic and acidic residues" evidence="1">
    <location>
        <begin position="26"/>
        <end position="53"/>
    </location>
</feature>
<protein>
    <recommendedName>
        <fullName evidence="4">CU044_5270 family protein</fullName>
    </recommendedName>
</protein>
<dbReference type="EMBL" id="BAAAHQ010000046">
    <property type="protein sequence ID" value="GAA0950312.1"/>
    <property type="molecule type" value="Genomic_DNA"/>
</dbReference>
<name>A0ABP4BJJ2_9ACTN</name>
<accession>A0ABP4BJJ2</accession>
<organism evidence="2 3">
    <name type="scientific">Nonomuraea longicatena</name>
    <dbReference type="NCBI Taxonomy" id="83682"/>
    <lineage>
        <taxon>Bacteria</taxon>
        <taxon>Bacillati</taxon>
        <taxon>Actinomycetota</taxon>
        <taxon>Actinomycetes</taxon>
        <taxon>Streptosporangiales</taxon>
        <taxon>Streptosporangiaceae</taxon>
        <taxon>Nonomuraea</taxon>
    </lineage>
</organism>
<gene>
    <name evidence="2" type="ORF">GCM10009560_69550</name>
</gene>